<organism evidence="2 3">
    <name type="scientific">Streptomyces durocortorensis</name>
    <dbReference type="NCBI Taxonomy" id="2811104"/>
    <lineage>
        <taxon>Bacteria</taxon>
        <taxon>Bacillati</taxon>
        <taxon>Actinomycetota</taxon>
        <taxon>Actinomycetes</taxon>
        <taxon>Kitasatosporales</taxon>
        <taxon>Streptomycetaceae</taxon>
        <taxon>Streptomyces</taxon>
    </lineage>
</organism>
<feature type="chain" id="PRO_5047195609" evidence="1">
    <location>
        <begin position="26"/>
        <end position="55"/>
    </location>
</feature>
<keyword evidence="1" id="KW-0732">Signal</keyword>
<evidence type="ECO:0000256" key="1">
    <source>
        <dbReference type="SAM" id="SignalP"/>
    </source>
</evidence>
<proteinExistence type="predicted"/>
<name>A0ABY9W0K8_9ACTN</name>
<evidence type="ECO:0000313" key="3">
    <source>
        <dbReference type="Proteomes" id="UP001303236"/>
    </source>
</evidence>
<dbReference type="EMBL" id="CP134500">
    <property type="protein sequence ID" value="WNF29340.1"/>
    <property type="molecule type" value="Genomic_DNA"/>
</dbReference>
<dbReference type="Proteomes" id="UP001303236">
    <property type="component" value="Chromosome"/>
</dbReference>
<gene>
    <name evidence="2" type="ORF">RI138_22330</name>
</gene>
<accession>A0ABY9W0K8</accession>
<evidence type="ECO:0000313" key="2">
    <source>
        <dbReference type="EMBL" id="WNF29340.1"/>
    </source>
</evidence>
<feature type="signal peptide" evidence="1">
    <location>
        <begin position="1"/>
        <end position="25"/>
    </location>
</feature>
<reference evidence="2 3" key="1">
    <citation type="submission" date="2023-09" db="EMBL/GenBank/DDBJ databases">
        <title>Genome completion map analysis of the actinomycetes C11-1.</title>
        <authorList>
            <person name="Qin P."/>
            <person name="Guan P."/>
        </authorList>
    </citation>
    <scope>NUCLEOTIDE SEQUENCE [LARGE SCALE GENOMIC DNA]</scope>
    <source>
        <strain evidence="2 3">C11-1</strain>
    </source>
</reference>
<sequence>MRKPRTSVARALAGTALLLLLPLLAAMGAEQNTGDLPWTEVRAHVTTADDDLPWT</sequence>
<keyword evidence="3" id="KW-1185">Reference proteome</keyword>
<protein>
    <submittedName>
        <fullName evidence="2">Uncharacterized protein</fullName>
    </submittedName>
</protein>